<sequence length="331" mass="36083">MPLDTIYLTRHGLRLNWSIDLSTGTYHAHYPTPTGIPVDPTLTGPGVKQSHELASHVSSAEFKPKPCRIYSSPFYRCLQTIQPTVEALKELQEHEKKAHVDLTVRVENGLGEWFGSTSFFTHPSPASFGVLDPLFPALISPSYAAQVYPNPSGETISELHDRVATTLETIIADVDDEMREYERTHPEAAQESHAIIICAHAAPLIAMGRALTGNMPEDPSTEDFKVFTAGISMFRRRRSQSHDSPALSQRNNIHGGGKLTASGKTIPLWRGGSGVGGGWDCVVNGACGYLSNGAERGWHFHGEEDFNSMPTSGIVEDSGSRDDASRTSTKL</sequence>
<dbReference type="SUPFAM" id="SSF53254">
    <property type="entry name" value="Phosphoglycerate mutase-like"/>
    <property type="match status" value="1"/>
</dbReference>
<dbReference type="Pfam" id="PF00300">
    <property type="entry name" value="His_Phos_1"/>
    <property type="match status" value="1"/>
</dbReference>
<evidence type="ECO:0000256" key="1">
    <source>
        <dbReference type="SAM" id="Coils"/>
    </source>
</evidence>
<dbReference type="RefSeq" id="XP_002849937.1">
    <property type="nucleotide sequence ID" value="XM_002849891.1"/>
</dbReference>
<name>C5FBG9_ARTOC</name>
<keyword evidence="4" id="KW-1185">Reference proteome</keyword>
<feature type="coiled-coil region" evidence="1">
    <location>
        <begin position="164"/>
        <end position="191"/>
    </location>
</feature>
<proteinExistence type="predicted"/>
<dbReference type="CDD" id="cd07067">
    <property type="entry name" value="HP_PGM_like"/>
    <property type="match status" value="1"/>
</dbReference>
<dbReference type="EMBL" id="DS995701">
    <property type="protein sequence ID" value="EEQ27153.1"/>
    <property type="molecule type" value="Genomic_DNA"/>
</dbReference>
<dbReference type="InterPro" id="IPR051710">
    <property type="entry name" value="Phosphatase_SH3-domain"/>
</dbReference>
<dbReference type="FunFam" id="3.40.50.1240:FF:000074">
    <property type="entry name" value="Phosphoglycerate mutase family protein"/>
    <property type="match status" value="1"/>
</dbReference>
<protein>
    <submittedName>
        <fullName evidence="3">Phosphoglycerate mutase family protein</fullName>
    </submittedName>
</protein>
<evidence type="ECO:0000256" key="2">
    <source>
        <dbReference type="SAM" id="MobiDB-lite"/>
    </source>
</evidence>
<keyword evidence="1" id="KW-0175">Coiled coil</keyword>
<dbReference type="OrthoDB" id="414418at2759"/>
<dbReference type="SMART" id="SM00855">
    <property type="entry name" value="PGAM"/>
    <property type="match status" value="1"/>
</dbReference>
<dbReference type="PANTHER" id="PTHR16469">
    <property type="entry name" value="UBIQUITIN-ASSOCIATED AND SH3 DOMAIN-CONTAINING BA-RELATED"/>
    <property type="match status" value="1"/>
</dbReference>
<evidence type="ECO:0000313" key="4">
    <source>
        <dbReference type="Proteomes" id="UP000002035"/>
    </source>
</evidence>
<organism evidence="3 4">
    <name type="scientific">Arthroderma otae (strain ATCC MYA-4605 / CBS 113480)</name>
    <name type="common">Microsporum canis</name>
    <dbReference type="NCBI Taxonomy" id="554155"/>
    <lineage>
        <taxon>Eukaryota</taxon>
        <taxon>Fungi</taxon>
        <taxon>Dikarya</taxon>
        <taxon>Ascomycota</taxon>
        <taxon>Pezizomycotina</taxon>
        <taxon>Eurotiomycetes</taxon>
        <taxon>Eurotiomycetidae</taxon>
        <taxon>Onygenales</taxon>
        <taxon>Arthrodermataceae</taxon>
        <taxon>Microsporum</taxon>
    </lineage>
</organism>
<feature type="region of interest" description="Disordered" evidence="2">
    <location>
        <begin position="238"/>
        <end position="259"/>
    </location>
</feature>
<dbReference type="Proteomes" id="UP000002035">
    <property type="component" value="Unassembled WGS sequence"/>
</dbReference>
<feature type="region of interest" description="Disordered" evidence="2">
    <location>
        <begin position="309"/>
        <end position="331"/>
    </location>
</feature>
<dbReference type="PANTHER" id="PTHR16469:SF51">
    <property type="entry name" value="TRANSCRIPTION FACTOR TAU 55 KDA SUBUNIT"/>
    <property type="match status" value="1"/>
</dbReference>
<dbReference type="Gene3D" id="3.40.50.1240">
    <property type="entry name" value="Phosphoglycerate mutase-like"/>
    <property type="match status" value="1"/>
</dbReference>
<accession>C5FBG9</accession>
<dbReference type="STRING" id="554155.C5FBG9"/>
<dbReference type="HOGENOM" id="CLU_042838_1_1_1"/>
<reference evidence="4" key="1">
    <citation type="journal article" date="2012" name="MBio">
        <title>Comparative genome analysis of Trichophyton rubrum and related dermatophytes reveals candidate genes involved in infection.</title>
        <authorList>
            <person name="Martinez D.A."/>
            <person name="Oliver B.G."/>
            <person name="Graeser Y."/>
            <person name="Goldberg J.M."/>
            <person name="Li W."/>
            <person name="Martinez-Rossi N.M."/>
            <person name="Monod M."/>
            <person name="Shelest E."/>
            <person name="Barton R.C."/>
            <person name="Birch E."/>
            <person name="Brakhage A.A."/>
            <person name="Chen Z."/>
            <person name="Gurr S.J."/>
            <person name="Heiman D."/>
            <person name="Heitman J."/>
            <person name="Kosti I."/>
            <person name="Rossi A."/>
            <person name="Saif S."/>
            <person name="Samalova M."/>
            <person name="Saunders C.W."/>
            <person name="Shea T."/>
            <person name="Summerbell R.C."/>
            <person name="Xu J."/>
            <person name="Young S."/>
            <person name="Zeng Q."/>
            <person name="Birren B.W."/>
            <person name="Cuomo C.A."/>
            <person name="White T.C."/>
        </authorList>
    </citation>
    <scope>NUCLEOTIDE SEQUENCE [LARGE SCALE GENOMIC DNA]</scope>
    <source>
        <strain evidence="4">ATCC MYA-4605 / CBS 113480</strain>
    </source>
</reference>
<feature type="compositionally biased region" description="Polar residues" evidence="2">
    <location>
        <begin position="242"/>
        <end position="252"/>
    </location>
</feature>
<dbReference type="VEuPathDB" id="FungiDB:MCYG_00041"/>
<dbReference type="InterPro" id="IPR013078">
    <property type="entry name" value="His_Pase_superF_clade-1"/>
</dbReference>
<gene>
    <name evidence="3" type="ORF">MCYG_00041</name>
</gene>
<dbReference type="OMA" id="ICAHAAP"/>
<dbReference type="GeneID" id="9223309"/>
<dbReference type="eggNOG" id="ENOG502S5QH">
    <property type="taxonomic scope" value="Eukaryota"/>
</dbReference>
<dbReference type="AlphaFoldDB" id="C5FBG9"/>
<dbReference type="InterPro" id="IPR029033">
    <property type="entry name" value="His_PPase_superfam"/>
</dbReference>
<evidence type="ECO:0000313" key="3">
    <source>
        <dbReference type="EMBL" id="EEQ27153.1"/>
    </source>
</evidence>